<feature type="signal peptide" evidence="2">
    <location>
        <begin position="1"/>
        <end position="21"/>
    </location>
</feature>
<dbReference type="EMBL" id="WTYM01000025">
    <property type="protein sequence ID" value="MXO58435.1"/>
    <property type="molecule type" value="Genomic_DNA"/>
</dbReference>
<protein>
    <submittedName>
        <fullName evidence="3">ABC transporter substrate-binding protein</fullName>
    </submittedName>
</protein>
<comment type="caution">
    <text evidence="3">The sequence shown here is derived from an EMBL/GenBank/DDBJ whole genome shotgun (WGS) entry which is preliminary data.</text>
</comment>
<keyword evidence="1 2" id="KW-0732">Signal</keyword>
<gene>
    <name evidence="3" type="ORF">GRI89_02590</name>
</gene>
<evidence type="ECO:0000313" key="3">
    <source>
        <dbReference type="EMBL" id="MXO58435.1"/>
    </source>
</evidence>
<name>A0A6I4SRL2_9SPHN</name>
<accession>A0A6I4SRL2</accession>
<dbReference type="GO" id="GO:0055085">
    <property type="term" value="P:transmembrane transport"/>
    <property type="evidence" value="ECO:0007669"/>
    <property type="project" value="InterPro"/>
</dbReference>
<proteinExistence type="predicted"/>
<dbReference type="InterPro" id="IPR038404">
    <property type="entry name" value="TRAP_DctP_sf"/>
</dbReference>
<evidence type="ECO:0000256" key="1">
    <source>
        <dbReference type="ARBA" id="ARBA00022729"/>
    </source>
</evidence>
<dbReference type="Pfam" id="PF03480">
    <property type="entry name" value="DctP"/>
    <property type="match status" value="1"/>
</dbReference>
<feature type="chain" id="PRO_5026264376" evidence="2">
    <location>
        <begin position="22"/>
        <end position="342"/>
    </location>
</feature>
<dbReference type="AlphaFoldDB" id="A0A6I4SRL2"/>
<dbReference type="InterPro" id="IPR018389">
    <property type="entry name" value="DctP_fam"/>
</dbReference>
<dbReference type="Proteomes" id="UP000433652">
    <property type="component" value="Unassembled WGS sequence"/>
</dbReference>
<dbReference type="NCBIfam" id="NF037995">
    <property type="entry name" value="TRAP_S1"/>
    <property type="match status" value="1"/>
</dbReference>
<reference evidence="3 4" key="1">
    <citation type="submission" date="2019-12" db="EMBL/GenBank/DDBJ databases">
        <title>Genomic-based taxomic classification of the family Erythrobacteraceae.</title>
        <authorList>
            <person name="Xu L."/>
        </authorList>
    </citation>
    <scope>NUCLEOTIDE SEQUENCE [LARGE SCALE GENOMIC DNA]</scope>
    <source>
        <strain evidence="3 4">MCCC 1K01500</strain>
    </source>
</reference>
<evidence type="ECO:0000256" key="2">
    <source>
        <dbReference type="SAM" id="SignalP"/>
    </source>
</evidence>
<dbReference type="OrthoDB" id="8673861at2"/>
<dbReference type="PANTHER" id="PTHR33376">
    <property type="match status" value="1"/>
</dbReference>
<dbReference type="PROSITE" id="PS51257">
    <property type="entry name" value="PROKAR_LIPOPROTEIN"/>
    <property type="match status" value="1"/>
</dbReference>
<dbReference type="PANTHER" id="PTHR33376:SF15">
    <property type="entry name" value="BLL6794 PROTEIN"/>
    <property type="match status" value="1"/>
</dbReference>
<dbReference type="Gene3D" id="3.40.190.170">
    <property type="entry name" value="Bacterial extracellular solute-binding protein, family 7"/>
    <property type="match status" value="1"/>
</dbReference>
<keyword evidence="4" id="KW-1185">Reference proteome</keyword>
<evidence type="ECO:0000313" key="4">
    <source>
        <dbReference type="Proteomes" id="UP000433652"/>
    </source>
</evidence>
<sequence length="342" mass="36826">MKRFALPLLLALAACARPVPAGVTELTYATPYPPSHPFSRADQRWIDYVEMASGGTLQIHPVWSGALLSSDMSLEELRHGVADIGLITPIYTRGGTHLVRIQSGFYSGADTIADQVAVYRCLERSVPEIGHEMSGLHVLAIQGGLLPGVITSKKPVRSLEDLNGMRIRAPTELLAVLRGLGADPVNMPMGDVYSAMARGVIDGVVAPVDTFKVLHFDEVGRYFATLKVPRGAYPSRAIGDKAWQRLTSDQQALLERSTGVWESALADEIEKGAVAGARAARAAGIVVHDISPAEQSRFDALYLEDAEKNARKLAKLDIDGLDAFRKARASITETGIKCGVQS</sequence>
<organism evidence="3 4">
    <name type="scientific">Croceibacterium salegens</name>
    <dbReference type="NCBI Taxonomy" id="1737568"/>
    <lineage>
        <taxon>Bacteria</taxon>
        <taxon>Pseudomonadati</taxon>
        <taxon>Pseudomonadota</taxon>
        <taxon>Alphaproteobacteria</taxon>
        <taxon>Sphingomonadales</taxon>
        <taxon>Erythrobacteraceae</taxon>
        <taxon>Croceibacterium</taxon>
    </lineage>
</organism>